<evidence type="ECO:0000256" key="1">
    <source>
        <dbReference type="SAM" id="MobiDB-lite"/>
    </source>
</evidence>
<feature type="compositionally biased region" description="Polar residues" evidence="1">
    <location>
        <begin position="149"/>
        <end position="162"/>
    </location>
</feature>
<feature type="region of interest" description="Disordered" evidence="1">
    <location>
        <begin position="149"/>
        <end position="173"/>
    </location>
</feature>
<sequence length="173" mass="18678">MSGRSAGGPELFTPPRKKSSFHEENATSVTFTRWEKARYATSTQVPPPGLCISTLHVGNGTTPPLPSTLLFSLRFDAPAIRPLAHGIPEGFHGERLPFRSPGQGRCADRGPPGVGLRWGSRAEIASHWSTAVLPGVRIKVSLPHRRSFNTLNTHRGTGSCATLESKKRGHTVP</sequence>
<protein>
    <submittedName>
        <fullName evidence="2">Uncharacterized protein</fullName>
    </submittedName>
</protein>
<comment type="caution">
    <text evidence="2">The sequence shown here is derived from an EMBL/GenBank/DDBJ whole genome shotgun (WGS) entry which is preliminary data.</text>
</comment>
<accession>A0AAD7RL50</accession>
<organism evidence="2 3">
    <name type="scientific">Aldrovandia affinis</name>
    <dbReference type="NCBI Taxonomy" id="143900"/>
    <lineage>
        <taxon>Eukaryota</taxon>
        <taxon>Metazoa</taxon>
        <taxon>Chordata</taxon>
        <taxon>Craniata</taxon>
        <taxon>Vertebrata</taxon>
        <taxon>Euteleostomi</taxon>
        <taxon>Actinopterygii</taxon>
        <taxon>Neopterygii</taxon>
        <taxon>Teleostei</taxon>
        <taxon>Notacanthiformes</taxon>
        <taxon>Halosauridae</taxon>
        <taxon>Aldrovandia</taxon>
    </lineage>
</organism>
<evidence type="ECO:0000313" key="3">
    <source>
        <dbReference type="Proteomes" id="UP001221898"/>
    </source>
</evidence>
<reference evidence="2" key="1">
    <citation type="journal article" date="2023" name="Science">
        <title>Genome structures resolve the early diversification of teleost fishes.</title>
        <authorList>
            <person name="Parey E."/>
            <person name="Louis A."/>
            <person name="Montfort J."/>
            <person name="Bouchez O."/>
            <person name="Roques C."/>
            <person name="Iampietro C."/>
            <person name="Lluch J."/>
            <person name="Castinel A."/>
            <person name="Donnadieu C."/>
            <person name="Desvignes T."/>
            <person name="Floi Bucao C."/>
            <person name="Jouanno E."/>
            <person name="Wen M."/>
            <person name="Mejri S."/>
            <person name="Dirks R."/>
            <person name="Jansen H."/>
            <person name="Henkel C."/>
            <person name="Chen W.J."/>
            <person name="Zahm M."/>
            <person name="Cabau C."/>
            <person name="Klopp C."/>
            <person name="Thompson A.W."/>
            <person name="Robinson-Rechavi M."/>
            <person name="Braasch I."/>
            <person name="Lecointre G."/>
            <person name="Bobe J."/>
            <person name="Postlethwait J.H."/>
            <person name="Berthelot C."/>
            <person name="Roest Crollius H."/>
            <person name="Guiguen Y."/>
        </authorList>
    </citation>
    <scope>NUCLEOTIDE SEQUENCE</scope>
    <source>
        <strain evidence="2">NC1722</strain>
    </source>
</reference>
<keyword evidence="3" id="KW-1185">Reference proteome</keyword>
<dbReference type="Proteomes" id="UP001221898">
    <property type="component" value="Unassembled WGS sequence"/>
</dbReference>
<dbReference type="EMBL" id="JAINUG010000265">
    <property type="protein sequence ID" value="KAJ8384756.1"/>
    <property type="molecule type" value="Genomic_DNA"/>
</dbReference>
<name>A0AAD7RL50_9TELE</name>
<feature type="region of interest" description="Disordered" evidence="1">
    <location>
        <begin position="1"/>
        <end position="25"/>
    </location>
</feature>
<proteinExistence type="predicted"/>
<evidence type="ECO:0000313" key="2">
    <source>
        <dbReference type="EMBL" id="KAJ8384756.1"/>
    </source>
</evidence>
<dbReference type="AlphaFoldDB" id="A0AAD7RL50"/>
<gene>
    <name evidence="2" type="ORF">AAFF_G00198420</name>
</gene>